<accession>A0A9P6IXD3</accession>
<gene>
    <name evidence="2" type="ORF">BGZ70_000705</name>
</gene>
<keyword evidence="3" id="KW-1185">Reference proteome</keyword>
<reference evidence="2" key="1">
    <citation type="journal article" date="2020" name="Fungal Divers.">
        <title>Resolving the Mortierellaceae phylogeny through synthesis of multi-gene phylogenetics and phylogenomics.</title>
        <authorList>
            <person name="Vandepol N."/>
            <person name="Liber J."/>
            <person name="Desiro A."/>
            <person name="Na H."/>
            <person name="Kennedy M."/>
            <person name="Barry K."/>
            <person name="Grigoriev I.V."/>
            <person name="Miller A.N."/>
            <person name="O'Donnell K."/>
            <person name="Stajich J.E."/>
            <person name="Bonito G."/>
        </authorList>
    </citation>
    <scope>NUCLEOTIDE SEQUENCE</scope>
    <source>
        <strain evidence="2">CK1249</strain>
    </source>
</reference>
<evidence type="ECO:0000313" key="2">
    <source>
        <dbReference type="EMBL" id="KAF9952159.1"/>
    </source>
</evidence>
<dbReference type="EMBL" id="JAAAHY010001145">
    <property type="protein sequence ID" value="KAF9952159.1"/>
    <property type="molecule type" value="Genomic_DNA"/>
</dbReference>
<sequence>MATAPIAKSAPRLSGVRVYVIPLNMDKVIFDRSRLDVLQLNGTWMGPQEKVLATDPRKAPTIPPLDQESTTHIVTELMSRQAVKTYLGVEAINAAPSAAGPATSSAPAATTTRMNQERFAKVQSTEDGQPLQFHEIVRGINEDNRYHRTQPFQATEGDADDVLEQNQGPGQEPEQEKQPLQILYFCSPLYF</sequence>
<name>A0A9P6IXD3_MORAP</name>
<dbReference type="AlphaFoldDB" id="A0A9P6IXD3"/>
<organism evidence="2 3">
    <name type="scientific">Mortierella alpina</name>
    <name type="common">Oleaginous fungus</name>
    <name type="synonym">Mortierella renispora</name>
    <dbReference type="NCBI Taxonomy" id="64518"/>
    <lineage>
        <taxon>Eukaryota</taxon>
        <taxon>Fungi</taxon>
        <taxon>Fungi incertae sedis</taxon>
        <taxon>Mucoromycota</taxon>
        <taxon>Mortierellomycotina</taxon>
        <taxon>Mortierellomycetes</taxon>
        <taxon>Mortierellales</taxon>
        <taxon>Mortierellaceae</taxon>
        <taxon>Mortierella</taxon>
    </lineage>
</organism>
<evidence type="ECO:0000313" key="3">
    <source>
        <dbReference type="Proteomes" id="UP000738359"/>
    </source>
</evidence>
<dbReference type="Proteomes" id="UP000738359">
    <property type="component" value="Unassembled WGS sequence"/>
</dbReference>
<feature type="region of interest" description="Disordered" evidence="1">
    <location>
        <begin position="152"/>
        <end position="179"/>
    </location>
</feature>
<proteinExistence type="predicted"/>
<comment type="caution">
    <text evidence="2">The sequence shown here is derived from an EMBL/GenBank/DDBJ whole genome shotgun (WGS) entry which is preliminary data.</text>
</comment>
<evidence type="ECO:0000256" key="1">
    <source>
        <dbReference type="SAM" id="MobiDB-lite"/>
    </source>
</evidence>
<protein>
    <submittedName>
        <fullName evidence="2">Uncharacterized protein</fullName>
    </submittedName>
</protein>